<reference evidence="2 3" key="1">
    <citation type="journal article" date="2018" name="Nat. Genet.">
        <title>The Rosa genome provides new insights in the design of modern roses.</title>
        <authorList>
            <person name="Bendahmane M."/>
        </authorList>
    </citation>
    <scope>NUCLEOTIDE SEQUENCE [LARGE SCALE GENOMIC DNA]</scope>
    <source>
        <strain evidence="3">cv. Old Blush</strain>
    </source>
</reference>
<organism evidence="2 3">
    <name type="scientific">Rosa chinensis</name>
    <name type="common">China rose</name>
    <dbReference type="NCBI Taxonomy" id="74649"/>
    <lineage>
        <taxon>Eukaryota</taxon>
        <taxon>Viridiplantae</taxon>
        <taxon>Streptophyta</taxon>
        <taxon>Embryophyta</taxon>
        <taxon>Tracheophyta</taxon>
        <taxon>Spermatophyta</taxon>
        <taxon>Magnoliopsida</taxon>
        <taxon>eudicotyledons</taxon>
        <taxon>Gunneridae</taxon>
        <taxon>Pentapetalae</taxon>
        <taxon>rosids</taxon>
        <taxon>fabids</taxon>
        <taxon>Rosales</taxon>
        <taxon>Rosaceae</taxon>
        <taxon>Rosoideae</taxon>
        <taxon>Rosoideae incertae sedis</taxon>
        <taxon>Rosa</taxon>
    </lineage>
</organism>
<feature type="coiled-coil region" evidence="1">
    <location>
        <begin position="13"/>
        <end position="78"/>
    </location>
</feature>
<sequence>MSSEAGTMEAEKVLKLKEKLSECRLLRKQLLKERELWRIKERKIKELQEELRVEIEANSRATSEFEEKKKTLKEALQAKRQSVRQEGIG</sequence>
<evidence type="ECO:0000313" key="2">
    <source>
        <dbReference type="EMBL" id="PRQ54719.1"/>
    </source>
</evidence>
<keyword evidence="3" id="KW-1185">Reference proteome</keyword>
<name>A0A2P6S7U5_ROSCH</name>
<keyword evidence="1" id="KW-0175">Coiled coil</keyword>
<gene>
    <name evidence="2" type="ORF">RchiOBHm_Chr1g0316791</name>
</gene>
<accession>A0A2P6S7U5</accession>
<proteinExistence type="predicted"/>
<dbReference type="AlphaFoldDB" id="A0A2P6S7U5"/>
<dbReference type="Proteomes" id="UP000238479">
    <property type="component" value="Chromosome 1"/>
</dbReference>
<comment type="caution">
    <text evidence="2">The sequence shown here is derived from an EMBL/GenBank/DDBJ whole genome shotgun (WGS) entry which is preliminary data.</text>
</comment>
<dbReference type="EMBL" id="PDCK01000039">
    <property type="protein sequence ID" value="PRQ54719.1"/>
    <property type="molecule type" value="Genomic_DNA"/>
</dbReference>
<evidence type="ECO:0000313" key="3">
    <source>
        <dbReference type="Proteomes" id="UP000238479"/>
    </source>
</evidence>
<protein>
    <submittedName>
        <fullName evidence="2">Uncharacterized protein</fullName>
    </submittedName>
</protein>
<dbReference type="Gramene" id="PRQ54719">
    <property type="protein sequence ID" value="PRQ54719"/>
    <property type="gene ID" value="RchiOBHm_Chr1g0316791"/>
</dbReference>
<evidence type="ECO:0000256" key="1">
    <source>
        <dbReference type="SAM" id="Coils"/>
    </source>
</evidence>